<dbReference type="InterPro" id="IPR000036">
    <property type="entry name" value="Peptidase_A26_omptin"/>
</dbReference>
<organism evidence="1 2">
    <name type="scientific">Brenneria roseae subsp. americana</name>
    <dbReference type="NCBI Taxonomy" id="1508507"/>
    <lineage>
        <taxon>Bacteria</taxon>
        <taxon>Pseudomonadati</taxon>
        <taxon>Pseudomonadota</taxon>
        <taxon>Gammaproteobacteria</taxon>
        <taxon>Enterobacterales</taxon>
        <taxon>Pectobacteriaceae</taxon>
        <taxon>Brenneria</taxon>
    </lineage>
</organism>
<dbReference type="Pfam" id="PF01278">
    <property type="entry name" value="Omptin"/>
    <property type="match status" value="1"/>
</dbReference>
<sequence>MPYIGLIGSWRYQDFELSGLIKFSDWVERKSNDEHDDRDLTIRNKGNNARHFSATVNAGYYLKYGGYITHFLMGDNNRIIPG</sequence>
<comment type="caution">
    <text evidence="1">The sequence shown here is derived from an EMBL/GenBank/DDBJ whole genome shotgun (WGS) entry which is preliminary data.</text>
</comment>
<dbReference type="GO" id="GO:0004190">
    <property type="term" value="F:aspartic-type endopeptidase activity"/>
    <property type="evidence" value="ECO:0007669"/>
    <property type="project" value="InterPro"/>
</dbReference>
<evidence type="ECO:0000313" key="1">
    <source>
        <dbReference type="EMBL" id="PWC13654.1"/>
    </source>
</evidence>
<dbReference type="SUPFAM" id="SSF69917">
    <property type="entry name" value="OMPT-like"/>
    <property type="match status" value="1"/>
</dbReference>
<dbReference type="GO" id="GO:0006508">
    <property type="term" value="P:proteolysis"/>
    <property type="evidence" value="ECO:0007669"/>
    <property type="project" value="InterPro"/>
</dbReference>
<accession>A0A2U1TWA0</accession>
<reference evidence="1 2" key="1">
    <citation type="submission" date="2018-04" db="EMBL/GenBank/DDBJ databases">
        <title>Brenneria corticis sp.nov.</title>
        <authorList>
            <person name="Li Y."/>
        </authorList>
    </citation>
    <scope>NUCLEOTIDE SEQUENCE [LARGE SCALE GENOMIC DNA]</scope>
    <source>
        <strain evidence="1 2">LMG 27715</strain>
    </source>
</reference>
<dbReference type="GO" id="GO:0009279">
    <property type="term" value="C:cell outer membrane"/>
    <property type="evidence" value="ECO:0007669"/>
    <property type="project" value="InterPro"/>
</dbReference>
<protein>
    <submittedName>
        <fullName evidence="1">Uncharacterized protein</fullName>
    </submittedName>
</protein>
<dbReference type="EMBL" id="QDKJ01000004">
    <property type="protein sequence ID" value="PWC13654.1"/>
    <property type="molecule type" value="Genomic_DNA"/>
</dbReference>
<dbReference type="Proteomes" id="UP000245138">
    <property type="component" value="Unassembled WGS sequence"/>
</dbReference>
<name>A0A2U1TWA0_9GAMM</name>
<dbReference type="InterPro" id="IPR053724">
    <property type="entry name" value="OMP_A26_sf"/>
</dbReference>
<dbReference type="InterPro" id="IPR020080">
    <property type="entry name" value="OM_adhesin/peptidase_omptin"/>
</dbReference>
<keyword evidence="2" id="KW-1185">Reference proteome</keyword>
<dbReference type="PRINTS" id="PR00482">
    <property type="entry name" value="OMPTIN"/>
</dbReference>
<proteinExistence type="predicted"/>
<evidence type="ECO:0000313" key="2">
    <source>
        <dbReference type="Proteomes" id="UP000245138"/>
    </source>
</evidence>
<dbReference type="AlphaFoldDB" id="A0A2U1TWA0"/>
<dbReference type="Gene3D" id="2.40.128.90">
    <property type="entry name" value="OMPT-like"/>
    <property type="match status" value="1"/>
</dbReference>
<gene>
    <name evidence="1" type="ORF">B4923_06820</name>
</gene>
<dbReference type="OrthoDB" id="2112810at2"/>